<keyword evidence="1" id="KW-0812">Transmembrane</keyword>
<keyword evidence="3" id="KW-1185">Reference proteome</keyword>
<dbReference type="RefSeq" id="WP_345355874.1">
    <property type="nucleotide sequence ID" value="NZ_BAABHJ010000008.1"/>
</dbReference>
<name>A0ABP8TNG2_9ACTN</name>
<sequence>MDDLQMLQLALTENEPSADVVADGRERLRNAHRKPDTRRSRAWLRPRVGFAGLGLTAVAAAAALVVGLAGPPTPSRTPTGPPRVFPARAILLTAAEKAAQEPIGRYWRTHTIDGQAYHVGPAGGGYQIAPFAETDEWHSRTGRDKSVMWERELGTRPVTPSDREAWKRAGSPSHWTVPSNDVMRRLTAAGGQWQPDHDTPVQNSAEMEKIATDPAKLRKQLAVAADPTAVAGAFDSLFNGQSILTEIPLSPKARAAFFRTLAEVPGIRLLPHVQDARGRDGIGLAARSTMRDGSGTVYDYEVILDPKTYQIIGDQNVVVQAGGVDKGMRPGTVLHSTVVLFAGWTNETPHRG</sequence>
<dbReference type="Proteomes" id="UP001500212">
    <property type="component" value="Unassembled WGS sequence"/>
</dbReference>
<accession>A0ABP8TNG2</accession>
<keyword evidence="1" id="KW-0472">Membrane</keyword>
<evidence type="ECO:0000313" key="2">
    <source>
        <dbReference type="EMBL" id="GAA4609705.1"/>
    </source>
</evidence>
<feature type="transmembrane region" description="Helical" evidence="1">
    <location>
        <begin position="48"/>
        <end position="69"/>
    </location>
</feature>
<reference evidence="3" key="1">
    <citation type="journal article" date="2019" name="Int. J. Syst. Evol. Microbiol.">
        <title>The Global Catalogue of Microorganisms (GCM) 10K type strain sequencing project: providing services to taxonomists for standard genome sequencing and annotation.</title>
        <authorList>
            <consortium name="The Broad Institute Genomics Platform"/>
            <consortium name="The Broad Institute Genome Sequencing Center for Infectious Disease"/>
            <person name="Wu L."/>
            <person name="Ma J."/>
        </authorList>
    </citation>
    <scope>NUCLEOTIDE SEQUENCE [LARGE SCALE GENOMIC DNA]</scope>
    <source>
        <strain evidence="3">JCM 17938</strain>
    </source>
</reference>
<dbReference type="InterPro" id="IPR047789">
    <property type="entry name" value="CU044_5270-like"/>
</dbReference>
<keyword evidence="1" id="KW-1133">Transmembrane helix</keyword>
<proteinExistence type="predicted"/>
<gene>
    <name evidence="2" type="ORF">GCM10023195_39400</name>
</gene>
<dbReference type="EMBL" id="BAABHJ010000008">
    <property type="protein sequence ID" value="GAA4609705.1"/>
    <property type="molecule type" value="Genomic_DNA"/>
</dbReference>
<evidence type="ECO:0008006" key="4">
    <source>
        <dbReference type="Google" id="ProtNLM"/>
    </source>
</evidence>
<evidence type="ECO:0000313" key="3">
    <source>
        <dbReference type="Proteomes" id="UP001500212"/>
    </source>
</evidence>
<comment type="caution">
    <text evidence="2">The sequence shown here is derived from an EMBL/GenBank/DDBJ whole genome shotgun (WGS) entry which is preliminary data.</text>
</comment>
<protein>
    <recommendedName>
        <fullName evidence="4">CU044_5270 family protein</fullName>
    </recommendedName>
</protein>
<evidence type="ECO:0000256" key="1">
    <source>
        <dbReference type="SAM" id="Phobius"/>
    </source>
</evidence>
<organism evidence="2 3">
    <name type="scientific">Actinoallomurus liliacearum</name>
    <dbReference type="NCBI Taxonomy" id="1080073"/>
    <lineage>
        <taxon>Bacteria</taxon>
        <taxon>Bacillati</taxon>
        <taxon>Actinomycetota</taxon>
        <taxon>Actinomycetes</taxon>
        <taxon>Streptosporangiales</taxon>
        <taxon>Thermomonosporaceae</taxon>
        <taxon>Actinoallomurus</taxon>
    </lineage>
</organism>
<dbReference type="NCBIfam" id="NF038083">
    <property type="entry name" value="CU044_5270_fam"/>
    <property type="match status" value="1"/>
</dbReference>